<dbReference type="SMART" id="SM00028">
    <property type="entry name" value="TPR"/>
    <property type="match status" value="2"/>
</dbReference>
<feature type="repeat" description="TPR" evidence="4">
    <location>
        <begin position="345"/>
        <end position="378"/>
    </location>
</feature>
<dbReference type="SMART" id="SM00248">
    <property type="entry name" value="ANK"/>
    <property type="match status" value="7"/>
</dbReference>
<accession>A0A061ISV4</accession>
<evidence type="ECO:0000313" key="6">
    <source>
        <dbReference type="Proteomes" id="UP000031737"/>
    </source>
</evidence>
<dbReference type="AlphaFoldDB" id="A0A061ISV4"/>
<sequence>MDNGTRIHEDVEVFLRAARAKDTVKCAQLLKEQPTLINSVEAGGFSALHFAAFNGDLDMIRMLLEFKPDLELENYDNNTPLIMAAKGHQNAAIKVLVEAGADVNLRTPTGGTAAHFAASMGYVDTVRCLVELGADVMHENSQTGTLLHWAAHSGNIDCIGEMLYGLKIPINVKDAHGGTALFTALFMKKVEAVEFLLEHGADAQATVEEDQSTPLHIAVEHANTECVKLLLAFGANPQAANKSGETPVALAEKAKNDSALKELLKPMLTAERRKEEAARFKAQGNKVFEAGENVKAAKFYTLAIHMDNNNVVFFSNRAAAYFNQRYYKGAYWDSLRCVSLSADWPKGYFRKAATELAMGKFGEALQTCEQGLRLDPKNKDLLTTKEEARRLRNK</sequence>
<keyword evidence="4" id="KW-0802">TPR repeat</keyword>
<feature type="repeat" description="ANK" evidence="3">
    <location>
        <begin position="76"/>
        <end position="108"/>
    </location>
</feature>
<dbReference type="InterPro" id="IPR036770">
    <property type="entry name" value="Ankyrin_rpt-contain_sf"/>
</dbReference>
<keyword evidence="6" id="KW-1185">Reference proteome</keyword>
<dbReference type="Pfam" id="PF12796">
    <property type="entry name" value="Ank_2"/>
    <property type="match status" value="3"/>
</dbReference>
<keyword evidence="1" id="KW-0677">Repeat</keyword>
<dbReference type="PANTHER" id="PTHR24198:SF165">
    <property type="entry name" value="ANKYRIN REPEAT-CONTAINING PROTEIN-RELATED"/>
    <property type="match status" value="1"/>
</dbReference>
<dbReference type="EMBL" id="AUPL01006309">
    <property type="protein sequence ID" value="ESL06023.1"/>
    <property type="molecule type" value="Genomic_DNA"/>
</dbReference>
<dbReference type="InterPro" id="IPR019734">
    <property type="entry name" value="TPR_rpt"/>
</dbReference>
<dbReference type="PRINTS" id="PR01415">
    <property type="entry name" value="ANKYRIN"/>
</dbReference>
<dbReference type="PANTHER" id="PTHR24198">
    <property type="entry name" value="ANKYRIN REPEAT AND PROTEIN KINASE DOMAIN-CONTAINING PROTEIN"/>
    <property type="match status" value="1"/>
</dbReference>
<evidence type="ECO:0000313" key="5">
    <source>
        <dbReference type="EMBL" id="ESL06023.1"/>
    </source>
</evidence>
<dbReference type="Gene3D" id="1.25.40.10">
    <property type="entry name" value="Tetratricopeptide repeat domain"/>
    <property type="match status" value="1"/>
</dbReference>
<dbReference type="OrthoDB" id="17481at2759"/>
<dbReference type="Gene3D" id="1.25.40.20">
    <property type="entry name" value="Ankyrin repeat-containing domain"/>
    <property type="match status" value="2"/>
</dbReference>
<dbReference type="PROSITE" id="PS50005">
    <property type="entry name" value="TPR"/>
    <property type="match status" value="1"/>
</dbReference>
<comment type="caution">
    <text evidence="5">The sequence shown here is derived from an EMBL/GenBank/DDBJ whole genome shotgun (WGS) entry which is preliminary data.</text>
</comment>
<evidence type="ECO:0000256" key="2">
    <source>
        <dbReference type="ARBA" id="ARBA00023043"/>
    </source>
</evidence>
<dbReference type="PROSITE" id="PS50088">
    <property type="entry name" value="ANK_REPEAT"/>
    <property type="match status" value="5"/>
</dbReference>
<dbReference type="VEuPathDB" id="TriTrypDB:TRSC58_06309"/>
<evidence type="ECO:0000256" key="4">
    <source>
        <dbReference type="PROSITE-ProRule" id="PRU00339"/>
    </source>
</evidence>
<evidence type="ECO:0008006" key="7">
    <source>
        <dbReference type="Google" id="ProtNLM"/>
    </source>
</evidence>
<organism evidence="5 6">
    <name type="scientific">Trypanosoma rangeli SC58</name>
    <dbReference type="NCBI Taxonomy" id="429131"/>
    <lineage>
        <taxon>Eukaryota</taxon>
        <taxon>Discoba</taxon>
        <taxon>Euglenozoa</taxon>
        <taxon>Kinetoplastea</taxon>
        <taxon>Metakinetoplastina</taxon>
        <taxon>Trypanosomatida</taxon>
        <taxon>Trypanosomatidae</taxon>
        <taxon>Trypanosoma</taxon>
        <taxon>Herpetosoma</taxon>
    </lineage>
</organism>
<dbReference type="InterPro" id="IPR011990">
    <property type="entry name" value="TPR-like_helical_dom_sf"/>
</dbReference>
<dbReference type="SUPFAM" id="SSF48403">
    <property type="entry name" value="Ankyrin repeat"/>
    <property type="match status" value="1"/>
</dbReference>
<proteinExistence type="predicted"/>
<protein>
    <recommendedName>
        <fullName evidence="7">Ankyrin/TPR repeat protein</fullName>
    </recommendedName>
</protein>
<feature type="repeat" description="ANK" evidence="3">
    <location>
        <begin position="43"/>
        <end position="75"/>
    </location>
</feature>
<dbReference type="PROSITE" id="PS50297">
    <property type="entry name" value="ANK_REP_REGION"/>
    <property type="match status" value="5"/>
</dbReference>
<dbReference type="Proteomes" id="UP000031737">
    <property type="component" value="Unassembled WGS sequence"/>
</dbReference>
<evidence type="ECO:0000256" key="1">
    <source>
        <dbReference type="ARBA" id="ARBA00022737"/>
    </source>
</evidence>
<gene>
    <name evidence="5" type="ORF">TRSC58_06309</name>
</gene>
<keyword evidence="2 3" id="KW-0040">ANK repeat</keyword>
<feature type="repeat" description="ANK" evidence="3">
    <location>
        <begin position="176"/>
        <end position="208"/>
    </location>
</feature>
<dbReference type="InterPro" id="IPR002110">
    <property type="entry name" value="Ankyrin_rpt"/>
</dbReference>
<name>A0A061ISV4_TRYRA</name>
<evidence type="ECO:0000256" key="3">
    <source>
        <dbReference type="PROSITE-ProRule" id="PRU00023"/>
    </source>
</evidence>
<reference evidence="5 6" key="1">
    <citation type="submission" date="2013-07" db="EMBL/GenBank/DDBJ databases">
        <authorList>
            <person name="Stoco P.H."/>
            <person name="Wagner G."/>
            <person name="Gerber A."/>
            <person name="Zaha A."/>
            <person name="Thompson C."/>
            <person name="Bartholomeu D.C."/>
            <person name="Luckemeyer D.D."/>
            <person name="Bahia D."/>
            <person name="Loreto E."/>
            <person name="Prestes E.B."/>
            <person name="Lima F.M."/>
            <person name="Rodrigues-Luiz G."/>
            <person name="Vallejo G.A."/>
            <person name="Filho J.F."/>
            <person name="Monteiro K.M."/>
            <person name="Tyler K.M."/>
            <person name="de Almeida L.G."/>
            <person name="Ortiz M.F."/>
            <person name="Siervo M.A."/>
            <person name="de Moraes M.H."/>
            <person name="Cunha O.L."/>
            <person name="Mendonca-Neto R."/>
            <person name="Silva R."/>
            <person name="Teixeira S.M."/>
            <person name="Murta S.M."/>
            <person name="Sincero T.C."/>
            <person name="Mendes T.A."/>
            <person name="Urmenyi T.P."/>
            <person name="Silva V.G."/>
            <person name="da Rocha W.D."/>
            <person name="Andersson B."/>
            <person name="Romanha A.J."/>
            <person name="Steindel M."/>
            <person name="de Vasconcelos A.T."/>
            <person name="Grisard E.C."/>
        </authorList>
    </citation>
    <scope>NUCLEOTIDE SEQUENCE [LARGE SCALE GENOMIC DNA]</scope>
    <source>
        <strain evidence="5 6">SC58</strain>
    </source>
</reference>
<dbReference type="SUPFAM" id="SSF48452">
    <property type="entry name" value="TPR-like"/>
    <property type="match status" value="1"/>
</dbReference>
<feature type="repeat" description="ANK" evidence="3">
    <location>
        <begin position="210"/>
        <end position="242"/>
    </location>
</feature>
<feature type="repeat" description="ANK" evidence="3">
    <location>
        <begin position="109"/>
        <end position="141"/>
    </location>
</feature>